<evidence type="ECO:0000313" key="2">
    <source>
        <dbReference type="Proteomes" id="UP000054166"/>
    </source>
</evidence>
<gene>
    <name evidence="1" type="ORF">PILCRDRAFT_533027</name>
</gene>
<reference evidence="2" key="2">
    <citation type="submission" date="2015-01" db="EMBL/GenBank/DDBJ databases">
        <title>Evolutionary Origins and Diversification of the Mycorrhizal Mutualists.</title>
        <authorList>
            <consortium name="DOE Joint Genome Institute"/>
            <consortium name="Mycorrhizal Genomics Consortium"/>
            <person name="Kohler A."/>
            <person name="Kuo A."/>
            <person name="Nagy L.G."/>
            <person name="Floudas D."/>
            <person name="Copeland A."/>
            <person name="Barry K.W."/>
            <person name="Cichocki N."/>
            <person name="Veneault-Fourrey C."/>
            <person name="LaButti K."/>
            <person name="Lindquist E.A."/>
            <person name="Lipzen A."/>
            <person name="Lundell T."/>
            <person name="Morin E."/>
            <person name="Murat C."/>
            <person name="Riley R."/>
            <person name="Ohm R."/>
            <person name="Sun H."/>
            <person name="Tunlid A."/>
            <person name="Henrissat B."/>
            <person name="Grigoriev I.V."/>
            <person name="Hibbett D.S."/>
            <person name="Martin F."/>
        </authorList>
    </citation>
    <scope>NUCLEOTIDE SEQUENCE [LARGE SCALE GENOMIC DNA]</scope>
    <source>
        <strain evidence="2">F 1598</strain>
    </source>
</reference>
<dbReference type="InParanoid" id="A0A0C3B2I7"/>
<protein>
    <submittedName>
        <fullName evidence="1">Uncharacterized protein</fullName>
    </submittedName>
</protein>
<dbReference type="HOGENOM" id="CLU_947021_0_0_1"/>
<organism evidence="1 2">
    <name type="scientific">Piloderma croceum (strain F 1598)</name>
    <dbReference type="NCBI Taxonomy" id="765440"/>
    <lineage>
        <taxon>Eukaryota</taxon>
        <taxon>Fungi</taxon>
        <taxon>Dikarya</taxon>
        <taxon>Basidiomycota</taxon>
        <taxon>Agaricomycotina</taxon>
        <taxon>Agaricomycetes</taxon>
        <taxon>Agaricomycetidae</taxon>
        <taxon>Atheliales</taxon>
        <taxon>Atheliaceae</taxon>
        <taxon>Piloderma</taxon>
    </lineage>
</organism>
<name>A0A0C3B2I7_PILCF</name>
<reference evidence="1 2" key="1">
    <citation type="submission" date="2014-04" db="EMBL/GenBank/DDBJ databases">
        <authorList>
            <consortium name="DOE Joint Genome Institute"/>
            <person name="Kuo A."/>
            <person name="Tarkka M."/>
            <person name="Buscot F."/>
            <person name="Kohler A."/>
            <person name="Nagy L.G."/>
            <person name="Floudas D."/>
            <person name="Copeland A."/>
            <person name="Barry K.W."/>
            <person name="Cichocki N."/>
            <person name="Veneault-Fourrey C."/>
            <person name="LaButti K."/>
            <person name="Lindquist E.A."/>
            <person name="Lipzen A."/>
            <person name="Lundell T."/>
            <person name="Morin E."/>
            <person name="Murat C."/>
            <person name="Sun H."/>
            <person name="Tunlid A."/>
            <person name="Henrissat B."/>
            <person name="Grigoriev I.V."/>
            <person name="Hibbett D.S."/>
            <person name="Martin F."/>
            <person name="Nordberg H.P."/>
            <person name="Cantor M.N."/>
            <person name="Hua S.X."/>
        </authorList>
    </citation>
    <scope>NUCLEOTIDE SEQUENCE [LARGE SCALE GENOMIC DNA]</scope>
    <source>
        <strain evidence="1 2">F 1598</strain>
    </source>
</reference>
<sequence length="294" mass="32399">MIFMKTVQQLEIWTCGSSALCFVTMARMYKSVSGSPAITGRIITFAVMAFRSIAVTLPPTEAVRLGLDHQRASPQSSISSVQFAIPSDCTSLSAFEEDTSSYRTTSTLKSPITSNGDNSIALDSSYTSSVPNIARRYRHGSKKASFESVFESPSVHEDDTLSVNTISTSSSILRRSPYLDIRIRRSKSELMELAVAHTQAIAMYKDRSQAEAQKIICPICDAAGRRFILKNIRELTLHLRIHNMPKHTHCMPIRCSILHICLIKISHPIVVRAAGVRRVFVKASCCGNGSALDN</sequence>
<accession>A0A0C3B2I7</accession>
<dbReference type="AlphaFoldDB" id="A0A0C3B2I7"/>
<evidence type="ECO:0000313" key="1">
    <source>
        <dbReference type="EMBL" id="KIM80428.1"/>
    </source>
</evidence>
<proteinExistence type="predicted"/>
<dbReference type="EMBL" id="KN833004">
    <property type="protein sequence ID" value="KIM80428.1"/>
    <property type="molecule type" value="Genomic_DNA"/>
</dbReference>
<keyword evidence="2" id="KW-1185">Reference proteome</keyword>
<dbReference type="Proteomes" id="UP000054166">
    <property type="component" value="Unassembled WGS sequence"/>
</dbReference>